<dbReference type="OrthoDB" id="6625197at2"/>
<dbReference type="EMBL" id="LR134201">
    <property type="protein sequence ID" value="VEB98398.1"/>
    <property type="molecule type" value="Genomic_DNA"/>
</dbReference>
<evidence type="ECO:0000313" key="1">
    <source>
        <dbReference type="EMBL" id="VEB98398.1"/>
    </source>
</evidence>
<accession>A0A447V3H5</accession>
<keyword evidence="2" id="KW-1185">Reference proteome</keyword>
<reference evidence="1 2" key="1">
    <citation type="submission" date="2018-12" db="EMBL/GenBank/DDBJ databases">
        <authorList>
            <consortium name="Pathogen Informatics"/>
        </authorList>
    </citation>
    <scope>NUCLEOTIDE SEQUENCE [LARGE SCALE GENOMIC DNA]</scope>
    <source>
        <strain evidence="1 2">NCTC11466</strain>
    </source>
</reference>
<dbReference type="AlphaFoldDB" id="A0A447V3H5"/>
<name>A0A447V3H5_9ENTR</name>
<sequence length="84" mass="9832">MTIYRVRVGFHNPSALTFRQLDEILEPQRFWRTESGGGTFRYFMEYEYESELRDLCAVCELAYSQACRVKKCPLVLVEEKGKAA</sequence>
<dbReference type="RefSeq" id="WP_126356595.1">
    <property type="nucleotide sequence ID" value="NZ_LR134201.1"/>
</dbReference>
<gene>
    <name evidence="1" type="ORF">NCTC11466_02651</name>
</gene>
<proteinExistence type="predicted"/>
<organism evidence="1 2">
    <name type="scientific">Cedecea lapagei</name>
    <dbReference type="NCBI Taxonomy" id="158823"/>
    <lineage>
        <taxon>Bacteria</taxon>
        <taxon>Pseudomonadati</taxon>
        <taxon>Pseudomonadota</taxon>
        <taxon>Gammaproteobacteria</taxon>
        <taxon>Enterobacterales</taxon>
        <taxon>Enterobacteriaceae</taxon>
        <taxon>Cedecea</taxon>
    </lineage>
</organism>
<dbReference type="KEGG" id="clap:NCTC11466_02651"/>
<protein>
    <submittedName>
        <fullName evidence="1">Uncharacterized protein</fullName>
    </submittedName>
</protein>
<dbReference type="Proteomes" id="UP000274122">
    <property type="component" value="Chromosome"/>
</dbReference>
<evidence type="ECO:0000313" key="2">
    <source>
        <dbReference type="Proteomes" id="UP000274122"/>
    </source>
</evidence>